<gene>
    <name evidence="8" type="ORF">HPDFL43_21202</name>
</gene>
<dbReference type="EC" id="2.7.4.-" evidence="6"/>
<evidence type="ECO:0000256" key="4">
    <source>
        <dbReference type="ARBA" id="ARBA00023310"/>
    </source>
</evidence>
<comment type="subunit">
    <text evidence="6">Homotetramer.</text>
</comment>
<proteinExistence type="inferred from homology"/>
<evidence type="ECO:0000259" key="7">
    <source>
        <dbReference type="Pfam" id="PF03976"/>
    </source>
</evidence>
<reference evidence="8 9" key="2">
    <citation type="submission" date="2012-06" db="EMBL/GenBank/DDBJ databases">
        <authorList>
            <person name="Fiebig A."/>
        </authorList>
    </citation>
    <scope>NUCLEOTIDE SEQUENCE [LARGE SCALE GENOMIC DNA]</scope>
    <source>
        <strain evidence="8 9">DFL-43</strain>
    </source>
</reference>
<comment type="catalytic activity">
    <reaction evidence="5">
        <text>[phosphate](n) + ATP = [phosphate](n+1) + ADP</text>
        <dbReference type="Rhea" id="RHEA:19573"/>
        <dbReference type="Rhea" id="RHEA-COMP:9859"/>
        <dbReference type="Rhea" id="RHEA-COMP:14280"/>
        <dbReference type="ChEBI" id="CHEBI:16838"/>
        <dbReference type="ChEBI" id="CHEBI:30616"/>
        <dbReference type="ChEBI" id="CHEBI:456216"/>
    </reaction>
    <physiologicalReaction direction="right-to-left" evidence="5">
        <dbReference type="Rhea" id="RHEA:19575"/>
    </physiologicalReaction>
</comment>
<evidence type="ECO:0000256" key="3">
    <source>
        <dbReference type="ARBA" id="ARBA00022777"/>
    </source>
</evidence>
<evidence type="ECO:0000313" key="9">
    <source>
        <dbReference type="Proteomes" id="UP000004291"/>
    </source>
</evidence>
<dbReference type="Gene3D" id="3.40.50.300">
    <property type="entry name" value="P-loop containing nucleotide triphosphate hydrolases"/>
    <property type="match status" value="1"/>
</dbReference>
<sequence>MTDAKNKTDMKPDVVTAEVDPEAVANENFDTAQAVETDAAPAKPPRLNTAEIRKDEAAIAQLFEQGVYPYKTRMRRTAYEKEKAKLQVELLKAQRWIEDTGQKVVMLFEGRDAAGKGGTIKRFMEHLNPRMARVVALSKPTDRERSQWYFQRYIEHLPAAGEMVLFDRSWYNRAGVERVMGFCSPAEYLEFMREAPEIERMLSRSGILLFKYWFSVTQGEQLRRFGQREKDPLKQWKLSPIDKASLDKWDDYTEAKEAMFFYTDTADAPWTIVKSDCKKRARLNCMKHFLSSLPYPNKDHLIVHHPDRLIVGSSSHVIGSDEHMLGKTLHPDVRKSKEPAA</sequence>
<dbReference type="InterPro" id="IPR027417">
    <property type="entry name" value="P-loop_NTPase"/>
</dbReference>
<dbReference type="RefSeq" id="WP_007199980.1">
    <property type="nucleotide sequence ID" value="NZ_CM002917.1"/>
</dbReference>
<dbReference type="InterPro" id="IPR022488">
    <property type="entry name" value="PPK2-related"/>
</dbReference>
<dbReference type="InterPro" id="IPR022486">
    <property type="entry name" value="PPK2_PA0141"/>
</dbReference>
<dbReference type="STRING" id="411684.HPDFL43_21202"/>
<keyword evidence="3 6" id="KW-0418">Kinase</keyword>
<dbReference type="EMBL" id="ABIA03000001">
    <property type="protein sequence ID" value="EDQ31523.1"/>
    <property type="molecule type" value="Genomic_DNA"/>
</dbReference>
<accession>A9DGN5</accession>
<keyword evidence="2 6" id="KW-0808">Transferase</keyword>
<dbReference type="NCBIfam" id="TIGR03707">
    <property type="entry name" value="PPK2_P_aer"/>
    <property type="match status" value="1"/>
</dbReference>
<keyword evidence="9" id="KW-1185">Reference proteome</keyword>
<dbReference type="Pfam" id="PF03976">
    <property type="entry name" value="PPK2"/>
    <property type="match status" value="1"/>
</dbReference>
<comment type="caution">
    <text evidence="8">The sequence shown here is derived from an EMBL/GenBank/DDBJ whole genome shotgun (WGS) entry which is preliminary data.</text>
</comment>
<dbReference type="OrthoDB" id="9775224at2"/>
<dbReference type="Proteomes" id="UP000004291">
    <property type="component" value="Chromosome"/>
</dbReference>
<evidence type="ECO:0000256" key="1">
    <source>
        <dbReference type="ARBA" id="ARBA00009924"/>
    </source>
</evidence>
<dbReference type="GO" id="GO:0006754">
    <property type="term" value="P:ATP biosynthetic process"/>
    <property type="evidence" value="ECO:0007669"/>
    <property type="project" value="UniProtKB-KW"/>
</dbReference>
<comment type="similarity">
    <text evidence="1 6">Belongs to the polyphosphate kinase 2 (PPK2) family. Class I subfamily.</text>
</comment>
<name>A9DGN5_HOEPD</name>
<dbReference type="SUPFAM" id="SSF52540">
    <property type="entry name" value="P-loop containing nucleoside triphosphate hydrolases"/>
    <property type="match status" value="1"/>
</dbReference>
<dbReference type="HOGENOM" id="CLU_048699_2_0_5"/>
<reference evidence="8 9" key="1">
    <citation type="submission" date="2007-10" db="EMBL/GenBank/DDBJ databases">
        <authorList>
            <person name="Wagner-Dobler I."/>
            <person name="Ferriera S."/>
            <person name="Johnson J."/>
            <person name="Kravitz S."/>
            <person name="Beeson K."/>
            <person name="Sutton G."/>
            <person name="Rogers Y.-H."/>
            <person name="Friedman R."/>
            <person name="Frazier M."/>
            <person name="Venter J.C."/>
        </authorList>
    </citation>
    <scope>NUCLEOTIDE SEQUENCE [LARGE SCALE GENOMIC DNA]</scope>
    <source>
        <strain evidence="8 9">DFL-43</strain>
    </source>
</reference>
<organism evidence="8 9">
    <name type="scientific">Hoeflea phototrophica (strain DSM 17068 / NCIMB 14078 / DFL-43)</name>
    <dbReference type="NCBI Taxonomy" id="411684"/>
    <lineage>
        <taxon>Bacteria</taxon>
        <taxon>Pseudomonadati</taxon>
        <taxon>Pseudomonadota</taxon>
        <taxon>Alphaproteobacteria</taxon>
        <taxon>Hyphomicrobiales</taxon>
        <taxon>Rhizobiaceae</taxon>
        <taxon>Hoeflea</taxon>
    </lineage>
</organism>
<evidence type="ECO:0000256" key="5">
    <source>
        <dbReference type="ARBA" id="ARBA00024500"/>
    </source>
</evidence>
<dbReference type="PANTHER" id="PTHR34383:SF1">
    <property type="entry name" value="ADP-POLYPHOSPHATE PHOSPHOTRANSFERASE"/>
    <property type="match status" value="1"/>
</dbReference>
<evidence type="ECO:0000256" key="6">
    <source>
        <dbReference type="RuleBase" id="RU369062"/>
    </source>
</evidence>
<keyword evidence="4" id="KW-0066">ATP synthesis</keyword>
<dbReference type="eggNOG" id="COG2326">
    <property type="taxonomic scope" value="Bacteria"/>
</dbReference>
<evidence type="ECO:0000256" key="2">
    <source>
        <dbReference type="ARBA" id="ARBA00022679"/>
    </source>
</evidence>
<comment type="function">
    <text evidence="6">Uses inorganic polyphosphate (polyP) as a donor to convert GDP to GTP or ADP to ATP.</text>
</comment>
<evidence type="ECO:0000313" key="8">
    <source>
        <dbReference type="EMBL" id="EDQ31523.1"/>
    </source>
</evidence>
<dbReference type="PANTHER" id="PTHR34383">
    <property type="entry name" value="POLYPHOSPHATE:AMP PHOSPHOTRANSFERASE-RELATED"/>
    <property type="match status" value="1"/>
</dbReference>
<feature type="domain" description="Polyphosphate kinase-2-related" evidence="7">
    <location>
        <begin position="75"/>
        <end position="299"/>
    </location>
</feature>
<protein>
    <recommendedName>
        <fullName evidence="6">ADP/GDP-polyphosphate phosphotransferase</fullName>
        <ecNumber evidence="6">2.7.4.-</ecNumber>
    </recommendedName>
    <alternativeName>
        <fullName evidence="6">Polyphosphate kinase PPK2</fullName>
    </alternativeName>
</protein>
<dbReference type="AlphaFoldDB" id="A9DGN5"/>
<dbReference type="GO" id="GO:0008976">
    <property type="term" value="F:polyphosphate kinase activity"/>
    <property type="evidence" value="ECO:0007669"/>
    <property type="project" value="UniProtKB-UniRule"/>
</dbReference>